<comment type="caution">
    <text evidence="1">The sequence shown here is derived from an EMBL/GenBank/DDBJ whole genome shotgun (WGS) entry which is preliminary data.</text>
</comment>
<evidence type="ECO:0000313" key="1">
    <source>
        <dbReference type="EMBL" id="KAJ9655014.1"/>
    </source>
</evidence>
<dbReference type="EMBL" id="JAPDRQ010000107">
    <property type="protein sequence ID" value="KAJ9655014.1"/>
    <property type="molecule type" value="Genomic_DNA"/>
</dbReference>
<protein>
    <submittedName>
        <fullName evidence="1">Uncharacterized protein</fullName>
    </submittedName>
</protein>
<dbReference type="Proteomes" id="UP001172386">
    <property type="component" value="Unassembled WGS sequence"/>
</dbReference>
<gene>
    <name evidence="1" type="ORF">H2198_006059</name>
</gene>
<accession>A0ACC3A409</accession>
<organism evidence="1 2">
    <name type="scientific">Neophaeococcomyces mojaviensis</name>
    <dbReference type="NCBI Taxonomy" id="3383035"/>
    <lineage>
        <taxon>Eukaryota</taxon>
        <taxon>Fungi</taxon>
        <taxon>Dikarya</taxon>
        <taxon>Ascomycota</taxon>
        <taxon>Pezizomycotina</taxon>
        <taxon>Eurotiomycetes</taxon>
        <taxon>Chaetothyriomycetidae</taxon>
        <taxon>Chaetothyriales</taxon>
        <taxon>Chaetothyriales incertae sedis</taxon>
        <taxon>Neophaeococcomyces</taxon>
    </lineage>
</organism>
<evidence type="ECO:0000313" key="2">
    <source>
        <dbReference type="Proteomes" id="UP001172386"/>
    </source>
</evidence>
<reference evidence="1" key="1">
    <citation type="submission" date="2022-10" db="EMBL/GenBank/DDBJ databases">
        <title>Culturing micro-colonial fungi from biological soil crusts in the Mojave desert and describing Neophaeococcomyces mojavensis, and introducing the new genera and species Taxawa tesnikishii.</title>
        <authorList>
            <person name="Kurbessoian T."/>
            <person name="Stajich J.E."/>
        </authorList>
    </citation>
    <scope>NUCLEOTIDE SEQUENCE</scope>
    <source>
        <strain evidence="1">JES_112</strain>
    </source>
</reference>
<keyword evidence="2" id="KW-1185">Reference proteome</keyword>
<name>A0ACC3A409_9EURO</name>
<sequence>MDQLPVDFFATSGAYTPHVHRDQYPAIDPTSSALSQAGKVIIITGASAGIGARGFAPAFAKANPKAIILVGRNQSKLDETAEAVKKINSKVDVIASATAVTDPAAVEKLFATIKEKYGHADVLINNAGTFAEEALVASSTPSKWWLDFETNVYGTYLMSRAFLQLLGSERHGTIVNMNTGISTMIGPTMSAYSISKGAGLRLNEYIAAENPNVNAVSLQPGVVSTDMIVENFKRFALDTPELVGGIGVWLATDAARFLTGRFISANWDVEDLVKQKAKIEAGSDLKVTQGGKFGLDQFSEEEKK</sequence>
<proteinExistence type="predicted"/>